<evidence type="ECO:0000313" key="6">
    <source>
        <dbReference type="Proteomes" id="UP000437862"/>
    </source>
</evidence>
<evidence type="ECO:0000313" key="5">
    <source>
        <dbReference type="Proteomes" id="UP000315112"/>
    </source>
</evidence>
<dbReference type="AlphaFoldDB" id="A0A562PHX0"/>
<dbReference type="InterPro" id="IPR037401">
    <property type="entry name" value="SnoaL-like"/>
</dbReference>
<dbReference type="SUPFAM" id="SSF54427">
    <property type="entry name" value="NTF2-like"/>
    <property type="match status" value="1"/>
</dbReference>
<name>A0A562PHX0_9BURK</name>
<dbReference type="RefSeq" id="WP_145879590.1">
    <property type="nucleotide sequence ID" value="NZ_CP046904.1"/>
</dbReference>
<dbReference type="EMBL" id="VLKW01000010">
    <property type="protein sequence ID" value="TWI44072.1"/>
    <property type="molecule type" value="Genomic_DNA"/>
</dbReference>
<evidence type="ECO:0000313" key="4">
    <source>
        <dbReference type="EMBL" id="TWI44072.1"/>
    </source>
</evidence>
<reference evidence="4" key="2">
    <citation type="submission" date="2019-07" db="EMBL/GenBank/DDBJ databases">
        <authorList>
            <person name="Whitman W."/>
            <person name="Huntemann M."/>
            <person name="Clum A."/>
            <person name="Pillay M."/>
            <person name="Palaniappan K."/>
            <person name="Varghese N."/>
            <person name="Mikhailova N."/>
            <person name="Stamatis D."/>
            <person name="Reddy T."/>
            <person name="Daum C."/>
            <person name="Shapiro N."/>
            <person name="Ivanova N."/>
            <person name="Kyrpides N."/>
            <person name="Woyke T."/>
        </authorList>
    </citation>
    <scope>NUCLEOTIDE SEQUENCE</scope>
    <source>
        <strain evidence="4">CGMCC 1.10685</strain>
    </source>
</reference>
<gene>
    <name evidence="3" type="ORF">GO485_29820</name>
    <name evidence="4" type="ORF">IP92_04591</name>
</gene>
<reference evidence="3 6" key="3">
    <citation type="submission" date="2019-12" db="EMBL/GenBank/DDBJ databases">
        <title>Draft Genome Sequences of Six Type Strains of the Genus Massilia.</title>
        <authorList>
            <person name="Miess H."/>
            <person name="Frediansyah A."/>
            <person name="Goeker M."/>
            <person name="Gross H."/>
        </authorList>
    </citation>
    <scope>NUCLEOTIDE SEQUENCE [LARGE SCALE GENOMIC DNA]</scope>
    <source>
        <strain evidence="3 6">DSM 26639</strain>
    </source>
</reference>
<evidence type="ECO:0000256" key="1">
    <source>
        <dbReference type="SAM" id="SignalP"/>
    </source>
</evidence>
<dbReference type="Proteomes" id="UP000315112">
    <property type="component" value="Unassembled WGS sequence"/>
</dbReference>
<dbReference type="PROSITE" id="PS51257">
    <property type="entry name" value="PROKAR_LIPOPROTEIN"/>
    <property type="match status" value="1"/>
</dbReference>
<reference evidence="4 5" key="1">
    <citation type="journal article" date="2015" name="Stand. Genomic Sci.">
        <title>Genomic Encyclopedia of Bacterial and Archaeal Type Strains, Phase III: the genomes of soil and plant-associated and newly described type strains.</title>
        <authorList>
            <person name="Whitman W.B."/>
            <person name="Woyke T."/>
            <person name="Klenk H.P."/>
            <person name="Zhou Y."/>
            <person name="Lilburn T.G."/>
            <person name="Beck B.J."/>
            <person name="De Vos P."/>
            <person name="Vandamme P."/>
            <person name="Eisen J.A."/>
            <person name="Garrity G."/>
            <person name="Hugenholtz P."/>
            <person name="Kyrpides N.C."/>
        </authorList>
    </citation>
    <scope>NUCLEOTIDE SEQUENCE [LARGE SCALE GENOMIC DNA]</scope>
    <source>
        <strain evidence="4 5">CGMCC 1.10685</strain>
    </source>
</reference>
<keyword evidence="4" id="KW-0413">Isomerase</keyword>
<dbReference type="EMBL" id="CP046904">
    <property type="protein sequence ID" value="QGZ42824.1"/>
    <property type="molecule type" value="Genomic_DNA"/>
</dbReference>
<dbReference type="Proteomes" id="UP000437862">
    <property type="component" value="Chromosome"/>
</dbReference>
<keyword evidence="1" id="KW-0732">Signal</keyword>
<sequence length="167" mass="17758">MRATTLAASMTLPLLATLLLAGCAAAPAPPAASAPSAAVAALTRQVADTERAFAASLARRDFAAFQRFIADDAVFYSSPAPLRGKPAVTAYWQRYFDGAEAPFAWAPEEVDVLADGTLAATSGPVRDAAGRTIARFYSVWRLEAPGRWRIVFDKGDVPCQCVGRRQP</sequence>
<feature type="domain" description="SnoaL-like" evidence="2">
    <location>
        <begin position="51"/>
        <end position="148"/>
    </location>
</feature>
<dbReference type="GO" id="GO:0016853">
    <property type="term" value="F:isomerase activity"/>
    <property type="evidence" value="ECO:0007669"/>
    <property type="project" value="UniProtKB-KW"/>
</dbReference>
<protein>
    <submittedName>
        <fullName evidence="3">DUF4440 domain-containing protein</fullName>
    </submittedName>
    <submittedName>
        <fullName evidence="4">Ketosteroid isomerase-like protein</fullName>
    </submittedName>
</protein>
<keyword evidence="6" id="KW-1185">Reference proteome</keyword>
<organism evidence="4 5">
    <name type="scientific">Pseudoduganella flava</name>
    <dbReference type="NCBI Taxonomy" id="871742"/>
    <lineage>
        <taxon>Bacteria</taxon>
        <taxon>Pseudomonadati</taxon>
        <taxon>Pseudomonadota</taxon>
        <taxon>Betaproteobacteria</taxon>
        <taxon>Burkholderiales</taxon>
        <taxon>Oxalobacteraceae</taxon>
        <taxon>Telluria group</taxon>
        <taxon>Pseudoduganella</taxon>
    </lineage>
</organism>
<dbReference type="InterPro" id="IPR032710">
    <property type="entry name" value="NTF2-like_dom_sf"/>
</dbReference>
<feature type="chain" id="PRO_5044617738" evidence="1">
    <location>
        <begin position="22"/>
        <end position="167"/>
    </location>
</feature>
<dbReference type="Pfam" id="PF12680">
    <property type="entry name" value="SnoaL_2"/>
    <property type="match status" value="1"/>
</dbReference>
<accession>A0A562PHX0</accession>
<evidence type="ECO:0000259" key="2">
    <source>
        <dbReference type="Pfam" id="PF12680"/>
    </source>
</evidence>
<evidence type="ECO:0000313" key="3">
    <source>
        <dbReference type="EMBL" id="QGZ42824.1"/>
    </source>
</evidence>
<feature type="signal peptide" evidence="1">
    <location>
        <begin position="1"/>
        <end position="21"/>
    </location>
</feature>
<dbReference type="OrthoDB" id="6385935at2"/>
<proteinExistence type="predicted"/>
<dbReference type="Gene3D" id="3.10.450.50">
    <property type="match status" value="1"/>
</dbReference>